<dbReference type="AlphaFoldDB" id="A0AAV7NSD7"/>
<dbReference type="EMBL" id="JANPWB010000012">
    <property type="protein sequence ID" value="KAJ1119010.1"/>
    <property type="molecule type" value="Genomic_DNA"/>
</dbReference>
<evidence type="ECO:0000256" key="1">
    <source>
        <dbReference type="SAM" id="MobiDB-lite"/>
    </source>
</evidence>
<comment type="caution">
    <text evidence="2">The sequence shown here is derived from an EMBL/GenBank/DDBJ whole genome shotgun (WGS) entry which is preliminary data.</text>
</comment>
<dbReference type="Proteomes" id="UP001066276">
    <property type="component" value="Chromosome 8"/>
</dbReference>
<accession>A0AAV7NSD7</accession>
<evidence type="ECO:0000313" key="3">
    <source>
        <dbReference type="Proteomes" id="UP001066276"/>
    </source>
</evidence>
<name>A0AAV7NSD7_PLEWA</name>
<organism evidence="2 3">
    <name type="scientific">Pleurodeles waltl</name>
    <name type="common">Iberian ribbed newt</name>
    <dbReference type="NCBI Taxonomy" id="8319"/>
    <lineage>
        <taxon>Eukaryota</taxon>
        <taxon>Metazoa</taxon>
        <taxon>Chordata</taxon>
        <taxon>Craniata</taxon>
        <taxon>Vertebrata</taxon>
        <taxon>Euteleostomi</taxon>
        <taxon>Amphibia</taxon>
        <taxon>Batrachia</taxon>
        <taxon>Caudata</taxon>
        <taxon>Salamandroidea</taxon>
        <taxon>Salamandridae</taxon>
        <taxon>Pleurodelinae</taxon>
        <taxon>Pleurodeles</taxon>
    </lineage>
</organism>
<feature type="region of interest" description="Disordered" evidence="1">
    <location>
        <begin position="1"/>
        <end position="20"/>
    </location>
</feature>
<reference evidence="2" key="1">
    <citation type="journal article" date="2022" name="bioRxiv">
        <title>Sequencing and chromosome-scale assembly of the giantPleurodeles waltlgenome.</title>
        <authorList>
            <person name="Brown T."/>
            <person name="Elewa A."/>
            <person name="Iarovenko S."/>
            <person name="Subramanian E."/>
            <person name="Araus A.J."/>
            <person name="Petzold A."/>
            <person name="Susuki M."/>
            <person name="Suzuki K.-i.T."/>
            <person name="Hayashi T."/>
            <person name="Toyoda A."/>
            <person name="Oliveira C."/>
            <person name="Osipova E."/>
            <person name="Leigh N.D."/>
            <person name="Simon A."/>
            <person name="Yun M.H."/>
        </authorList>
    </citation>
    <scope>NUCLEOTIDE SEQUENCE</scope>
    <source>
        <strain evidence="2">20211129_DDA</strain>
        <tissue evidence="2">Liver</tissue>
    </source>
</reference>
<proteinExistence type="predicted"/>
<evidence type="ECO:0000313" key="2">
    <source>
        <dbReference type="EMBL" id="KAJ1119010.1"/>
    </source>
</evidence>
<gene>
    <name evidence="2" type="ORF">NDU88_007196</name>
</gene>
<protein>
    <submittedName>
        <fullName evidence="2">Uncharacterized protein</fullName>
    </submittedName>
</protein>
<sequence>MRREREAETSGGGDKVPIRAKEWGELGEGVTLKFTGRASGGWREGARQRRDGLRGHGAIEFPLIFRVCMGHKMDDEEILTDRNQDVRNITEVL</sequence>
<keyword evidence="3" id="KW-1185">Reference proteome</keyword>